<organism evidence="1 2">
    <name type="scientific">Geothermobacter hydrogeniphilus</name>
    <dbReference type="NCBI Taxonomy" id="1969733"/>
    <lineage>
        <taxon>Bacteria</taxon>
        <taxon>Pseudomonadati</taxon>
        <taxon>Thermodesulfobacteriota</taxon>
        <taxon>Desulfuromonadia</taxon>
        <taxon>Desulfuromonadales</taxon>
        <taxon>Geothermobacteraceae</taxon>
        <taxon>Geothermobacter</taxon>
    </lineage>
</organism>
<comment type="caution">
    <text evidence="1">The sequence shown here is derived from an EMBL/GenBank/DDBJ whole genome shotgun (WGS) entry which is preliminary data.</text>
</comment>
<accession>A0A2K2HD92</accession>
<name>A0A2K2HD92_9BACT</name>
<reference evidence="1 2" key="1">
    <citation type="journal article" date="2018" name="Genome Announc.">
        <title>Genome Sequence of Geothermobacter sp. HR-1 Iron Reducer from the Loihi Seamount.</title>
        <authorList>
            <person name="Smith H."/>
            <person name="Abuyen K."/>
            <person name="Tremblay J."/>
            <person name="Savalia P."/>
            <person name="Perez-Rodriguez I."/>
            <person name="Emerson D."/>
            <person name="Tully B."/>
            <person name="Amend J."/>
        </authorList>
    </citation>
    <scope>NUCLEOTIDE SEQUENCE [LARGE SCALE GENOMIC DNA]</scope>
    <source>
        <strain evidence="1 2">HR-1</strain>
    </source>
</reference>
<evidence type="ECO:0000313" key="2">
    <source>
        <dbReference type="Proteomes" id="UP000236340"/>
    </source>
</evidence>
<sequence length="60" mass="7038">MPATRFVHRSRNIDSLTVRGTPPSQPTLRQVRDLIISPVWGCLGEQQRHRWLDQFQDLAR</sequence>
<dbReference type="RefSeq" id="WP_103114298.1">
    <property type="nucleotide sequence ID" value="NZ_PPFX01000004.1"/>
</dbReference>
<dbReference type="AlphaFoldDB" id="A0A2K2HD92"/>
<dbReference type="Proteomes" id="UP000236340">
    <property type="component" value="Unassembled WGS sequence"/>
</dbReference>
<gene>
    <name evidence="1" type="ORF">C2E25_02960</name>
</gene>
<proteinExistence type="predicted"/>
<dbReference type="OrthoDB" id="9871064at2"/>
<protein>
    <submittedName>
        <fullName evidence="1">Uncharacterized protein</fullName>
    </submittedName>
</protein>
<dbReference type="EMBL" id="PPFX01000004">
    <property type="protein sequence ID" value="PNU21267.1"/>
    <property type="molecule type" value="Genomic_DNA"/>
</dbReference>
<evidence type="ECO:0000313" key="1">
    <source>
        <dbReference type="EMBL" id="PNU21267.1"/>
    </source>
</evidence>